<evidence type="ECO:0000256" key="10">
    <source>
        <dbReference type="ARBA" id="ARBA00023004"/>
    </source>
</evidence>
<reference evidence="15 16" key="1">
    <citation type="journal article" date="2012" name="Appl. Environ. Microbiol.">
        <title>Short-read sequencing for genomic analysis of the brown rot fungus Fibroporia radiculosa.</title>
        <authorList>
            <person name="Tang J.D."/>
            <person name="Perkins A.D."/>
            <person name="Sonstegard T.S."/>
            <person name="Schroeder S.G."/>
            <person name="Burgess S.C."/>
            <person name="Diehl S.V."/>
        </authorList>
    </citation>
    <scope>NUCLEOTIDE SEQUENCE [LARGE SCALE GENOMIC DNA]</scope>
    <source>
        <strain evidence="15 16">TFFH 294</strain>
    </source>
</reference>
<evidence type="ECO:0000256" key="1">
    <source>
        <dbReference type="ARBA" id="ARBA00001971"/>
    </source>
</evidence>
<gene>
    <name evidence="15" type="ORF">FIBRA_01972</name>
</gene>
<dbReference type="Pfam" id="PF00067">
    <property type="entry name" value="p450"/>
    <property type="match status" value="1"/>
</dbReference>
<proteinExistence type="inferred from homology"/>
<evidence type="ECO:0000256" key="6">
    <source>
        <dbReference type="ARBA" id="ARBA00022692"/>
    </source>
</evidence>
<dbReference type="InterPro" id="IPR036396">
    <property type="entry name" value="Cyt_P450_sf"/>
</dbReference>
<dbReference type="PANTHER" id="PTHR46300:SF5">
    <property type="entry name" value="CYTOCHROME P450"/>
    <property type="match status" value="1"/>
</dbReference>
<organism evidence="15 16">
    <name type="scientific">Fibroporia radiculosa</name>
    <dbReference type="NCBI Taxonomy" id="599839"/>
    <lineage>
        <taxon>Eukaryota</taxon>
        <taxon>Fungi</taxon>
        <taxon>Dikarya</taxon>
        <taxon>Basidiomycota</taxon>
        <taxon>Agaricomycotina</taxon>
        <taxon>Agaricomycetes</taxon>
        <taxon>Polyporales</taxon>
        <taxon>Fibroporiaceae</taxon>
        <taxon>Fibroporia</taxon>
    </lineage>
</organism>
<comment type="pathway">
    <text evidence="3">Secondary metabolite biosynthesis.</text>
</comment>
<evidence type="ECO:0008006" key="17">
    <source>
        <dbReference type="Google" id="ProtNLM"/>
    </source>
</evidence>
<evidence type="ECO:0000256" key="13">
    <source>
        <dbReference type="PIRSR" id="PIRSR602401-1"/>
    </source>
</evidence>
<comment type="subcellular location">
    <subcellularLocation>
        <location evidence="2">Membrane</location>
    </subcellularLocation>
</comment>
<dbReference type="InterPro" id="IPR002401">
    <property type="entry name" value="Cyt_P450_E_grp-I"/>
</dbReference>
<dbReference type="HOGENOM" id="CLU_001570_2_3_1"/>
<evidence type="ECO:0000256" key="2">
    <source>
        <dbReference type="ARBA" id="ARBA00004370"/>
    </source>
</evidence>
<evidence type="ECO:0000256" key="3">
    <source>
        <dbReference type="ARBA" id="ARBA00005179"/>
    </source>
</evidence>
<keyword evidence="7 13" id="KW-0479">Metal-binding</keyword>
<dbReference type="STRING" id="599839.J4HU64"/>
<dbReference type="SUPFAM" id="SSF48264">
    <property type="entry name" value="Cytochrome P450"/>
    <property type="match status" value="1"/>
</dbReference>
<dbReference type="GO" id="GO:0016705">
    <property type="term" value="F:oxidoreductase activity, acting on paired donors, with incorporation or reduction of molecular oxygen"/>
    <property type="evidence" value="ECO:0007669"/>
    <property type="project" value="InterPro"/>
</dbReference>
<comment type="cofactor">
    <cofactor evidence="1 13">
        <name>heme</name>
        <dbReference type="ChEBI" id="CHEBI:30413"/>
    </cofactor>
</comment>
<keyword evidence="11 14" id="KW-0503">Monooxygenase</keyword>
<dbReference type="InterPro" id="IPR017972">
    <property type="entry name" value="Cyt_P450_CS"/>
</dbReference>
<keyword evidence="10 13" id="KW-0408">Iron</keyword>
<evidence type="ECO:0000256" key="11">
    <source>
        <dbReference type="ARBA" id="ARBA00023033"/>
    </source>
</evidence>
<keyword evidence="8" id="KW-1133">Transmembrane helix</keyword>
<evidence type="ECO:0000256" key="9">
    <source>
        <dbReference type="ARBA" id="ARBA00023002"/>
    </source>
</evidence>
<dbReference type="GeneID" id="24094858"/>
<dbReference type="AlphaFoldDB" id="J4HU64"/>
<keyword evidence="6" id="KW-0812">Transmembrane</keyword>
<dbReference type="GO" id="GO:0005506">
    <property type="term" value="F:iron ion binding"/>
    <property type="evidence" value="ECO:0007669"/>
    <property type="project" value="InterPro"/>
</dbReference>
<dbReference type="PANTHER" id="PTHR46300">
    <property type="entry name" value="P450, PUTATIVE (EUROFUNG)-RELATED-RELATED"/>
    <property type="match status" value="1"/>
</dbReference>
<keyword evidence="9 14" id="KW-0560">Oxidoreductase</keyword>
<evidence type="ECO:0000313" key="16">
    <source>
        <dbReference type="Proteomes" id="UP000006352"/>
    </source>
</evidence>
<dbReference type="CDD" id="cd11065">
    <property type="entry name" value="CYP64-like"/>
    <property type="match status" value="1"/>
</dbReference>
<dbReference type="RefSeq" id="XP_012179230.1">
    <property type="nucleotide sequence ID" value="XM_012323840.1"/>
</dbReference>
<name>J4HU64_9APHY</name>
<evidence type="ECO:0000313" key="15">
    <source>
        <dbReference type="EMBL" id="CCL99947.1"/>
    </source>
</evidence>
<dbReference type="InParanoid" id="J4HU64"/>
<evidence type="ECO:0000256" key="7">
    <source>
        <dbReference type="ARBA" id="ARBA00022723"/>
    </source>
</evidence>
<keyword evidence="12" id="KW-0472">Membrane</keyword>
<accession>J4HU64</accession>
<evidence type="ECO:0000256" key="5">
    <source>
        <dbReference type="ARBA" id="ARBA00022617"/>
    </source>
</evidence>
<evidence type="ECO:0000256" key="4">
    <source>
        <dbReference type="ARBA" id="ARBA00010617"/>
    </source>
</evidence>
<dbReference type="GO" id="GO:0016020">
    <property type="term" value="C:membrane"/>
    <property type="evidence" value="ECO:0007669"/>
    <property type="project" value="UniProtKB-SubCell"/>
</dbReference>
<protein>
    <recommendedName>
        <fullName evidence="17">Cytochrome P450</fullName>
    </recommendedName>
</protein>
<keyword evidence="5 13" id="KW-0349">Heme</keyword>
<dbReference type="PRINTS" id="PR00463">
    <property type="entry name" value="EP450I"/>
</dbReference>
<evidence type="ECO:0000256" key="14">
    <source>
        <dbReference type="RuleBase" id="RU000461"/>
    </source>
</evidence>
<dbReference type="GO" id="GO:0020037">
    <property type="term" value="F:heme binding"/>
    <property type="evidence" value="ECO:0007669"/>
    <property type="project" value="InterPro"/>
</dbReference>
<dbReference type="InterPro" id="IPR001128">
    <property type="entry name" value="Cyt_P450"/>
</dbReference>
<dbReference type="PROSITE" id="PS00086">
    <property type="entry name" value="CYTOCHROME_P450"/>
    <property type="match status" value="1"/>
</dbReference>
<feature type="binding site" description="axial binding residue" evidence="13">
    <location>
        <position position="440"/>
    </location>
    <ligand>
        <name>heme</name>
        <dbReference type="ChEBI" id="CHEBI:30413"/>
    </ligand>
    <ligandPart>
        <name>Fe</name>
        <dbReference type="ChEBI" id="CHEBI:18248"/>
    </ligandPart>
</feature>
<dbReference type="Proteomes" id="UP000006352">
    <property type="component" value="Unassembled WGS sequence"/>
</dbReference>
<dbReference type="InterPro" id="IPR050364">
    <property type="entry name" value="Cytochrome_P450_fung"/>
</dbReference>
<evidence type="ECO:0000256" key="8">
    <source>
        <dbReference type="ARBA" id="ARBA00022989"/>
    </source>
</evidence>
<dbReference type="OrthoDB" id="2789670at2759"/>
<dbReference type="GO" id="GO:0004497">
    <property type="term" value="F:monooxygenase activity"/>
    <property type="evidence" value="ECO:0007669"/>
    <property type="project" value="UniProtKB-KW"/>
</dbReference>
<dbReference type="EMBL" id="HE796958">
    <property type="protein sequence ID" value="CCL99947.1"/>
    <property type="molecule type" value="Genomic_DNA"/>
</dbReference>
<comment type="similarity">
    <text evidence="4 14">Belongs to the cytochrome P450 family.</text>
</comment>
<sequence length="512" mass="57479">MAHSFEALAALVAIVLIFSPYFYRLKTSSTTHKFPPGPKPIPILGNAHQLPPEYQWRAFAQWAEIYGDIFYFKIFRKPAMVITSVIAAHELMEKRSSKYSDRPRTVVLTELMRFEPNLSVLRYGAQWRRHRKWFQSAFQVKSSQDNHRPLVLRNARWLLSLILENPDEFSGATMLEIAYGHPATSPDDTLMRLADDTITKGFTIGGSGSSIIDFIPALRHVPSWMPGARVQRMSRELSHVVRSLYDIPYDRVKNAMANGTARRSFLSSLLEEASGKGSLTEEIEHDIKGAAAQIRCLAGTETTVSTIITFILAMVLYPEVAKKAQAEVDAVVGHSRLPDFDDRASLPYLECVVKEVFRWGCPVPLALAHQSVSDDEYRGYHIPAGTVIIPDIWQVAMMRNSTIYPDPERFSPERFENLDADTMAKIDPTKIVFGFGRRICPGRTFGDSTVWLAFVSMLSVFDIRKARDAAGQEITPAPDFSDGLIRHPPSFKCDITPRSSKAAELIALANVD</sequence>
<dbReference type="Gene3D" id="1.10.630.10">
    <property type="entry name" value="Cytochrome P450"/>
    <property type="match status" value="1"/>
</dbReference>
<evidence type="ECO:0000256" key="12">
    <source>
        <dbReference type="ARBA" id="ARBA00023136"/>
    </source>
</evidence>
<keyword evidence="16" id="KW-1185">Reference proteome</keyword>